<keyword evidence="1" id="KW-0812">Transmembrane</keyword>
<feature type="transmembrane region" description="Helical" evidence="1">
    <location>
        <begin position="156"/>
        <end position="176"/>
    </location>
</feature>
<feature type="transmembrane region" description="Helical" evidence="1">
    <location>
        <begin position="89"/>
        <end position="113"/>
    </location>
</feature>
<keyword evidence="1" id="KW-1133">Transmembrane helix</keyword>
<feature type="transmembrane region" description="Helical" evidence="1">
    <location>
        <begin position="433"/>
        <end position="453"/>
    </location>
</feature>
<name>A0A2R8AWS2_9RHOB</name>
<feature type="transmembrane region" description="Helical" evidence="1">
    <location>
        <begin position="32"/>
        <end position="51"/>
    </location>
</feature>
<gene>
    <name evidence="2" type="ORF">PRI8871_02182</name>
</gene>
<keyword evidence="3" id="KW-1185">Reference proteome</keyword>
<dbReference type="OrthoDB" id="9787902at2"/>
<feature type="transmembrane region" description="Helical" evidence="1">
    <location>
        <begin position="309"/>
        <end position="326"/>
    </location>
</feature>
<reference evidence="3" key="1">
    <citation type="submission" date="2018-03" db="EMBL/GenBank/DDBJ databases">
        <authorList>
            <person name="Rodrigo-Torres L."/>
            <person name="Arahal R. D."/>
            <person name="Lucena T."/>
        </authorList>
    </citation>
    <scope>NUCLEOTIDE SEQUENCE [LARGE SCALE GENOMIC DNA]</scope>
    <source>
        <strain evidence="3">CECT 8871</strain>
    </source>
</reference>
<feature type="transmembrane region" description="Helical" evidence="1">
    <location>
        <begin position="188"/>
        <end position="214"/>
    </location>
</feature>
<feature type="transmembrane region" description="Helical" evidence="1">
    <location>
        <begin position="332"/>
        <end position="351"/>
    </location>
</feature>
<feature type="transmembrane region" description="Helical" evidence="1">
    <location>
        <begin position="257"/>
        <end position="274"/>
    </location>
</feature>
<dbReference type="RefSeq" id="WP_146188676.1">
    <property type="nucleotide sequence ID" value="NZ_OMOJ01000004.1"/>
</dbReference>
<dbReference type="Proteomes" id="UP000244904">
    <property type="component" value="Unassembled WGS sequence"/>
</dbReference>
<protein>
    <submittedName>
        <fullName evidence="2">Uncharacterized protein</fullName>
    </submittedName>
</protein>
<evidence type="ECO:0000256" key="1">
    <source>
        <dbReference type="SAM" id="Phobius"/>
    </source>
</evidence>
<feature type="transmembrane region" description="Helical" evidence="1">
    <location>
        <begin position="523"/>
        <end position="544"/>
    </location>
</feature>
<dbReference type="EMBL" id="OMOJ01000004">
    <property type="protein sequence ID" value="SPF80377.1"/>
    <property type="molecule type" value="Genomic_DNA"/>
</dbReference>
<feature type="transmembrane region" description="Helical" evidence="1">
    <location>
        <begin position="7"/>
        <end position="26"/>
    </location>
</feature>
<feature type="transmembrane region" description="Helical" evidence="1">
    <location>
        <begin position="125"/>
        <end position="144"/>
    </location>
</feature>
<feature type="transmembrane region" description="Helical" evidence="1">
    <location>
        <begin position="63"/>
        <end position="83"/>
    </location>
</feature>
<feature type="transmembrane region" description="Helical" evidence="1">
    <location>
        <begin position="459"/>
        <end position="476"/>
    </location>
</feature>
<organism evidence="2 3">
    <name type="scientific">Pseudoprimorskyibacter insulae</name>
    <dbReference type="NCBI Taxonomy" id="1695997"/>
    <lineage>
        <taxon>Bacteria</taxon>
        <taxon>Pseudomonadati</taxon>
        <taxon>Pseudomonadota</taxon>
        <taxon>Alphaproteobacteria</taxon>
        <taxon>Rhodobacterales</taxon>
        <taxon>Paracoccaceae</taxon>
        <taxon>Pseudoprimorskyibacter</taxon>
    </lineage>
</organism>
<keyword evidence="1" id="KW-0472">Membrane</keyword>
<feature type="transmembrane region" description="Helical" evidence="1">
    <location>
        <begin position="226"/>
        <end position="245"/>
    </location>
</feature>
<evidence type="ECO:0000313" key="2">
    <source>
        <dbReference type="EMBL" id="SPF80377.1"/>
    </source>
</evidence>
<accession>A0A2R8AWS2</accession>
<proteinExistence type="predicted"/>
<evidence type="ECO:0000313" key="3">
    <source>
        <dbReference type="Proteomes" id="UP000244904"/>
    </source>
</evidence>
<sequence length="576" mass="63689">MPTVVYFLLSAALYAAIPFSLISFNASPQQSSIIPVLLTASLSLPICAIYLRRANFRAAMLDLRLAAYGIASTIGFAAFLYLVSASQSTVSPVFTLVIVESWPLITAVAYPLMKLGDQRRVDMTAVLIGVLAVMGIAMIAAPELGKLASTTHGAGLDFHFVLPVLAMLAMTLSTLAKAKYVERSHTKYAVGPIASFFMMYGHSIALFPIIFAIMPPDLVSFDNMEALITPAAIALINIVSAILFSLGTLKLRNPTDLFIWFFAPVFSVLFHTIYKQELPTTYETAGIALIVGSNLFLSLRADSRHSYKFATLSLMLVGTACIFDVTSPIGEFYDIMAVLSIFFTITMAFMLERVSSRAEREMELFHQAFDLTTHHPDTATAHRLVKAYQRTSNVTRLQWLYRKLVQSGASDELLSLARDIGVSRQKGIRYSNVFSLALSTLAVLVIGLTSRPAGWQHDFFLMMFVPSMVYALTYLFDLNNSRFISMTDSTEGARSTSKLSFSLVEYVGLTQSEKRILRRSKRLNTVWSSVLVLFLVGNFSIGYVSKFHDLKWAKRPVAEADGSISIRPVRPEKGPH</sequence>
<feature type="transmembrane region" description="Helical" evidence="1">
    <location>
        <begin position="280"/>
        <end position="297"/>
    </location>
</feature>
<dbReference type="AlphaFoldDB" id="A0A2R8AWS2"/>